<dbReference type="InParanoid" id="F0ZU97"/>
<dbReference type="KEGG" id="dpp:DICPUDRAFT_38331"/>
<dbReference type="InterPro" id="IPR032675">
    <property type="entry name" value="LRR_dom_sf"/>
</dbReference>
<name>F0ZU97_DICPU</name>
<dbReference type="Pfam" id="PF05725">
    <property type="entry name" value="FNIP"/>
    <property type="match status" value="1"/>
</dbReference>
<dbReference type="eggNOG" id="ENOG502RI11">
    <property type="taxonomic scope" value="Eukaryota"/>
</dbReference>
<keyword evidence="1" id="KW-0677">Repeat</keyword>
<evidence type="ECO:0000256" key="1">
    <source>
        <dbReference type="ARBA" id="ARBA00022737"/>
    </source>
</evidence>
<evidence type="ECO:0000313" key="2">
    <source>
        <dbReference type="EMBL" id="EGC32488.1"/>
    </source>
</evidence>
<dbReference type="RefSeq" id="XP_003290981.1">
    <property type="nucleotide sequence ID" value="XM_003290933.1"/>
</dbReference>
<keyword evidence="3" id="KW-1185">Reference proteome</keyword>
<reference evidence="3" key="1">
    <citation type="journal article" date="2011" name="Genome Biol.">
        <title>Comparative genomics of the social amoebae Dictyostelium discoideum and Dictyostelium purpureum.</title>
        <authorList>
            <consortium name="US DOE Joint Genome Institute (JGI-PGF)"/>
            <person name="Sucgang R."/>
            <person name="Kuo A."/>
            <person name="Tian X."/>
            <person name="Salerno W."/>
            <person name="Parikh A."/>
            <person name="Feasley C.L."/>
            <person name="Dalin E."/>
            <person name="Tu H."/>
            <person name="Huang E."/>
            <person name="Barry K."/>
            <person name="Lindquist E."/>
            <person name="Shapiro H."/>
            <person name="Bruce D."/>
            <person name="Schmutz J."/>
            <person name="Salamov A."/>
            <person name="Fey P."/>
            <person name="Gaudet P."/>
            <person name="Anjard C."/>
            <person name="Babu M.M."/>
            <person name="Basu S."/>
            <person name="Bushmanova Y."/>
            <person name="van der Wel H."/>
            <person name="Katoh-Kurasawa M."/>
            <person name="Dinh C."/>
            <person name="Coutinho P.M."/>
            <person name="Saito T."/>
            <person name="Elias M."/>
            <person name="Schaap P."/>
            <person name="Kay R.R."/>
            <person name="Henrissat B."/>
            <person name="Eichinger L."/>
            <person name="Rivero F."/>
            <person name="Putnam N.H."/>
            <person name="West C.M."/>
            <person name="Loomis W.F."/>
            <person name="Chisholm R.L."/>
            <person name="Shaulsky G."/>
            <person name="Strassmann J.E."/>
            <person name="Queller D.C."/>
            <person name="Kuspa A."/>
            <person name="Grigoriev I.V."/>
        </authorList>
    </citation>
    <scope>NUCLEOTIDE SEQUENCE [LARGE SCALE GENOMIC DNA]</scope>
    <source>
        <strain evidence="3">QSDP1</strain>
    </source>
</reference>
<dbReference type="AlphaFoldDB" id="F0ZU97"/>
<proteinExistence type="predicted"/>
<dbReference type="VEuPathDB" id="AmoebaDB:DICPUDRAFT_38331"/>
<gene>
    <name evidence="2" type="ORF">DICPUDRAFT_38331</name>
</gene>
<evidence type="ECO:0000313" key="3">
    <source>
        <dbReference type="Proteomes" id="UP000001064"/>
    </source>
</evidence>
<dbReference type="OrthoDB" id="10597212at2759"/>
<dbReference type="Proteomes" id="UP000001064">
    <property type="component" value="Unassembled WGS sequence"/>
</dbReference>
<dbReference type="InterPro" id="IPR051251">
    <property type="entry name" value="STK_FNIP-Repeat"/>
</dbReference>
<organism evidence="2 3">
    <name type="scientific">Dictyostelium purpureum</name>
    <name type="common">Slime mold</name>
    <dbReference type="NCBI Taxonomy" id="5786"/>
    <lineage>
        <taxon>Eukaryota</taxon>
        <taxon>Amoebozoa</taxon>
        <taxon>Evosea</taxon>
        <taxon>Eumycetozoa</taxon>
        <taxon>Dictyostelia</taxon>
        <taxon>Dictyosteliales</taxon>
        <taxon>Dictyosteliaceae</taxon>
        <taxon>Dictyostelium</taxon>
    </lineage>
</organism>
<dbReference type="PANTHER" id="PTHR32134">
    <property type="entry name" value="FNIP REPEAT-CONTAINING PROTEIN"/>
    <property type="match status" value="1"/>
</dbReference>
<dbReference type="Gene3D" id="3.80.10.10">
    <property type="entry name" value="Ribonuclease Inhibitor"/>
    <property type="match status" value="1"/>
</dbReference>
<dbReference type="PANTHER" id="PTHR32134:SF92">
    <property type="entry name" value="FNIP REPEAT-CONTAINING PROTEIN"/>
    <property type="match status" value="1"/>
</dbReference>
<sequence length="199" mass="22206">MFNNIYLISKNYYFGQRLLESYPFKSYLSVISLSGEYSRSLASILPPFVRKLSIRNYSNGSGDTSIPDTITSLTLDRVTFSTGHPIVIPNSIVELFLDGDFNQNIPIGFINPNVRSLSVGNSFNSIVHKTQLPSELESISFGESYNRDIDFSSTLPSGIRSIRLGSSFRASFQGEIPSSLDTIHLPWSYLKQPGLSYLI</sequence>
<dbReference type="GeneID" id="10508847"/>
<dbReference type="EMBL" id="GL871190">
    <property type="protein sequence ID" value="EGC32488.1"/>
    <property type="molecule type" value="Genomic_DNA"/>
</dbReference>
<dbReference type="InterPro" id="IPR008615">
    <property type="entry name" value="FNIP"/>
</dbReference>
<evidence type="ECO:0008006" key="4">
    <source>
        <dbReference type="Google" id="ProtNLM"/>
    </source>
</evidence>
<protein>
    <recommendedName>
        <fullName evidence="4">FNIP repeat-containing protein</fullName>
    </recommendedName>
</protein>
<feature type="non-terminal residue" evidence="2">
    <location>
        <position position="199"/>
    </location>
</feature>
<accession>F0ZU97</accession>